<reference evidence="3" key="1">
    <citation type="submission" date="2016-10" db="EMBL/GenBank/DDBJ databases">
        <authorList>
            <person name="Varghese N."/>
            <person name="Submissions S."/>
        </authorList>
    </citation>
    <scope>NUCLEOTIDE SEQUENCE [LARGE SCALE GENOMIC DNA]</scope>
    <source>
        <strain evidence="3">CGMCC 1.6199</strain>
    </source>
</reference>
<proteinExistence type="predicted"/>
<dbReference type="Proteomes" id="UP000182347">
    <property type="component" value="Unassembled WGS sequence"/>
</dbReference>
<name>A0A1G9WUG2_9BACI</name>
<keyword evidence="1" id="KW-1133">Transmembrane helix</keyword>
<feature type="transmembrane region" description="Helical" evidence="1">
    <location>
        <begin position="30"/>
        <end position="53"/>
    </location>
</feature>
<dbReference type="EMBL" id="FNHF01000006">
    <property type="protein sequence ID" value="SDM88087.1"/>
    <property type="molecule type" value="Genomic_DNA"/>
</dbReference>
<evidence type="ECO:0000313" key="2">
    <source>
        <dbReference type="EMBL" id="SDM88087.1"/>
    </source>
</evidence>
<evidence type="ECO:0000256" key="1">
    <source>
        <dbReference type="SAM" id="Phobius"/>
    </source>
</evidence>
<dbReference type="STRING" id="482461.SAMN05216244_3630"/>
<keyword evidence="1" id="KW-0472">Membrane</keyword>
<dbReference type="RefSeq" id="WP_074600637.1">
    <property type="nucleotide sequence ID" value="NZ_FNHF01000006.1"/>
</dbReference>
<dbReference type="AlphaFoldDB" id="A0A1G9WUG2"/>
<gene>
    <name evidence="2" type="ORF">SAMN05216244_3630</name>
</gene>
<sequence>MSTLFLLLLFILSLVYLAVKHRKTIRRLHPLVTGVISILFVMAAAVAFVCFYYGGQWLAGNVDNIFALVILQFVLLFVLIGVCLGILTMILDRMENPENSKRHLR</sequence>
<feature type="transmembrane region" description="Helical" evidence="1">
    <location>
        <begin position="65"/>
        <end position="91"/>
    </location>
</feature>
<organism evidence="2 3">
    <name type="scientific">Sediminibacillus halophilus</name>
    <dbReference type="NCBI Taxonomy" id="482461"/>
    <lineage>
        <taxon>Bacteria</taxon>
        <taxon>Bacillati</taxon>
        <taxon>Bacillota</taxon>
        <taxon>Bacilli</taxon>
        <taxon>Bacillales</taxon>
        <taxon>Bacillaceae</taxon>
        <taxon>Sediminibacillus</taxon>
    </lineage>
</organism>
<evidence type="ECO:0000313" key="3">
    <source>
        <dbReference type="Proteomes" id="UP000182347"/>
    </source>
</evidence>
<keyword evidence="3" id="KW-1185">Reference proteome</keyword>
<accession>A0A1G9WUG2</accession>
<protein>
    <submittedName>
        <fullName evidence="2">Uncharacterized protein</fullName>
    </submittedName>
</protein>
<keyword evidence="1" id="KW-0812">Transmembrane</keyword>